<sequence>MRVTYSSSSDLRYGDWLRAAPPKAKPSTSKTERRKAFDELYSMNEFTLALDFEQEDNFDCEEPTLDSETRPHFEELREYEEEMRLRERGIVTTVDVKMDKATRILESKEKGPTYQQIVDAIGIDETRAIVDNFSRAITSHTSNVHTHEHFGDGVMDTRQVKSNYSGQKGSFIEATLVEHSQEWITVRGNERLKGKQVRDSPTIVSTKPCESVLRVSNEPLKLASQNIGQIFKNEFALTAKAYPEEKTLK</sequence>
<reference evidence="2" key="1">
    <citation type="submission" date="2016-06" db="EMBL/GenBank/DDBJ databases">
        <title>Parallel loss of symbiosis genes in relatives of nitrogen-fixing non-legume Parasponia.</title>
        <authorList>
            <person name="Van Velzen R."/>
            <person name="Holmer R."/>
            <person name="Bu F."/>
            <person name="Rutten L."/>
            <person name="Van Zeijl A."/>
            <person name="Liu W."/>
            <person name="Santuari L."/>
            <person name="Cao Q."/>
            <person name="Sharma T."/>
            <person name="Shen D."/>
            <person name="Roswanjaya Y."/>
            <person name="Wardhani T."/>
            <person name="Kalhor M.S."/>
            <person name="Jansen J."/>
            <person name="Van den Hoogen J."/>
            <person name="Gungor B."/>
            <person name="Hartog M."/>
            <person name="Hontelez J."/>
            <person name="Verver J."/>
            <person name="Yang W.-C."/>
            <person name="Schijlen E."/>
            <person name="Repin R."/>
            <person name="Schilthuizen M."/>
            <person name="Schranz E."/>
            <person name="Heidstra R."/>
            <person name="Miyata K."/>
            <person name="Fedorova E."/>
            <person name="Kohlen W."/>
            <person name="Bisseling T."/>
            <person name="Smit S."/>
            <person name="Geurts R."/>
        </authorList>
    </citation>
    <scope>NUCLEOTIDE SEQUENCE [LARGE SCALE GENOMIC DNA]</scope>
    <source>
        <strain evidence="2">cv. WU1-14</strain>
    </source>
</reference>
<gene>
    <name evidence="1" type="ORF">PanWU01x14_325270</name>
</gene>
<accession>A0A2P5AJV5</accession>
<organism evidence="1 2">
    <name type="scientific">Parasponia andersonii</name>
    <name type="common">Sponia andersonii</name>
    <dbReference type="NCBI Taxonomy" id="3476"/>
    <lineage>
        <taxon>Eukaryota</taxon>
        <taxon>Viridiplantae</taxon>
        <taxon>Streptophyta</taxon>
        <taxon>Embryophyta</taxon>
        <taxon>Tracheophyta</taxon>
        <taxon>Spermatophyta</taxon>
        <taxon>Magnoliopsida</taxon>
        <taxon>eudicotyledons</taxon>
        <taxon>Gunneridae</taxon>
        <taxon>Pentapetalae</taxon>
        <taxon>rosids</taxon>
        <taxon>fabids</taxon>
        <taxon>Rosales</taxon>
        <taxon>Cannabaceae</taxon>
        <taxon>Parasponia</taxon>
    </lineage>
</organism>
<comment type="caution">
    <text evidence="1">The sequence shown here is derived from an EMBL/GenBank/DDBJ whole genome shotgun (WGS) entry which is preliminary data.</text>
</comment>
<proteinExistence type="predicted"/>
<dbReference type="EMBL" id="JXTB01000552">
    <property type="protein sequence ID" value="PON36835.1"/>
    <property type="molecule type" value="Genomic_DNA"/>
</dbReference>
<name>A0A2P5AJV5_PARAD</name>
<protein>
    <submittedName>
        <fullName evidence="1">Uncharacterized protein</fullName>
    </submittedName>
</protein>
<evidence type="ECO:0000313" key="1">
    <source>
        <dbReference type="EMBL" id="PON36835.1"/>
    </source>
</evidence>
<dbReference type="Proteomes" id="UP000237105">
    <property type="component" value="Unassembled WGS sequence"/>
</dbReference>
<keyword evidence="2" id="KW-1185">Reference proteome</keyword>
<evidence type="ECO:0000313" key="2">
    <source>
        <dbReference type="Proteomes" id="UP000237105"/>
    </source>
</evidence>
<dbReference type="AlphaFoldDB" id="A0A2P5AJV5"/>